<evidence type="ECO:0000256" key="2">
    <source>
        <dbReference type="ARBA" id="ARBA00022448"/>
    </source>
</evidence>
<reference evidence="9" key="1">
    <citation type="journal article" date="2017" name="Appl. Environ. Microbiol.">
        <title>Microdiversification of a pelagic Polynucleobacter species is mainly driven by acquisition of genomic islands from a partially interspecific gene pool.</title>
        <authorList>
            <person name="Hoetzinger M."/>
            <person name="Hahn M.W."/>
            <person name="Jezberova J."/>
            <person name="Schmidt J."/>
            <person name="Koll U."/>
        </authorList>
    </citation>
    <scope>NUCLEOTIDE SEQUENCE</scope>
    <source>
        <strain evidence="9">MWH-RechtKol4</strain>
    </source>
</reference>
<keyword evidence="5" id="KW-0406">Ion transport</keyword>
<feature type="transmembrane region" description="Helical" evidence="8">
    <location>
        <begin position="341"/>
        <end position="365"/>
    </location>
</feature>
<evidence type="ECO:0000256" key="1">
    <source>
        <dbReference type="ARBA" id="ARBA00004141"/>
    </source>
</evidence>
<protein>
    <recommendedName>
        <fullName evidence="11">ClC family H(+)/Cl(-) exchange transporter</fullName>
    </recommendedName>
</protein>
<dbReference type="Proteomes" id="UP000182060">
    <property type="component" value="Chromosome"/>
</dbReference>
<evidence type="ECO:0000313" key="10">
    <source>
        <dbReference type="Proteomes" id="UP000182060"/>
    </source>
</evidence>
<dbReference type="GO" id="GO:0005247">
    <property type="term" value="F:voltage-gated chloride channel activity"/>
    <property type="evidence" value="ECO:0007669"/>
    <property type="project" value="TreeGrafter"/>
</dbReference>
<dbReference type="Pfam" id="PF00654">
    <property type="entry name" value="Voltage_CLC"/>
    <property type="match status" value="1"/>
</dbReference>
<sequence length="437" mass="46488">MNSIQKEDLADSPYDIFRVLLVAVFAGVLVGIVGGAFRTSLNFLAIQFHAFIVYLHAVDSGWLIPGFLVTALITSVCVGISRMLVKLEPTTIGSGIQHVEAVMHGDAKPSKFRALPIKFFGGLLSIGSGMALGREGPTVQMAAVIGSQCGKLFRLKAVEQSLLYTAVAGAGLSIAFNAPLSGIAFSFEEISKKIDIKRLIVSFAAVTSGMLVFRNHFGNSIEFVVGDLLPDSGVTLCFYIVFSVLLSFIAAMYSRTIIGALNIADSFRSISPVVKASIIGFGIGSLAYFYPNLVGGGDLQVQSLLSGDYFLFPLILIMALRFFLGPICYSSGVPGGIFSPILLMGSGVGVLFVLLLNPLLTYAGLTQLDPISFALVGMAAFFTVVVRAPLTGILLVTEMSGKVSLMIPLLIASVICTFIPVLLKQEPIYDALRDRGT</sequence>
<accession>A0AAC9ITL9</accession>
<dbReference type="PRINTS" id="PR00762">
    <property type="entry name" value="CLCHANNEL"/>
</dbReference>
<feature type="transmembrane region" description="Helical" evidence="8">
    <location>
        <begin position="403"/>
        <end position="423"/>
    </location>
</feature>
<dbReference type="PANTHER" id="PTHR45711:SF6">
    <property type="entry name" value="CHLORIDE CHANNEL PROTEIN"/>
    <property type="match status" value="1"/>
</dbReference>
<dbReference type="SUPFAM" id="SSF81340">
    <property type="entry name" value="Clc chloride channel"/>
    <property type="match status" value="1"/>
</dbReference>
<feature type="transmembrane region" description="Helical" evidence="8">
    <location>
        <begin position="310"/>
        <end position="329"/>
    </location>
</feature>
<evidence type="ECO:0000313" key="9">
    <source>
        <dbReference type="EMBL" id="APC00727.1"/>
    </source>
</evidence>
<evidence type="ECO:0008006" key="11">
    <source>
        <dbReference type="Google" id="ProtNLM"/>
    </source>
</evidence>
<dbReference type="InterPro" id="IPR014743">
    <property type="entry name" value="Cl-channel_core"/>
</dbReference>
<evidence type="ECO:0000256" key="3">
    <source>
        <dbReference type="ARBA" id="ARBA00022692"/>
    </source>
</evidence>
<dbReference type="AlphaFoldDB" id="A0AAC9ITL9"/>
<dbReference type="CDD" id="cd01031">
    <property type="entry name" value="EriC"/>
    <property type="match status" value="1"/>
</dbReference>
<organism evidence="9 10">
    <name type="scientific">Polynucleobacter asymbioticus</name>
    <dbReference type="NCBI Taxonomy" id="576611"/>
    <lineage>
        <taxon>Bacteria</taxon>
        <taxon>Pseudomonadati</taxon>
        <taxon>Pseudomonadota</taxon>
        <taxon>Betaproteobacteria</taxon>
        <taxon>Burkholderiales</taxon>
        <taxon>Burkholderiaceae</taxon>
        <taxon>Polynucleobacter</taxon>
    </lineage>
</organism>
<evidence type="ECO:0000256" key="4">
    <source>
        <dbReference type="ARBA" id="ARBA00022989"/>
    </source>
</evidence>
<dbReference type="EMBL" id="CP015017">
    <property type="protein sequence ID" value="APC00727.1"/>
    <property type="molecule type" value="Genomic_DNA"/>
</dbReference>
<feature type="transmembrane region" description="Helical" evidence="8">
    <location>
        <begin position="232"/>
        <end position="253"/>
    </location>
</feature>
<dbReference type="PANTHER" id="PTHR45711">
    <property type="entry name" value="CHLORIDE CHANNEL PROTEIN"/>
    <property type="match status" value="1"/>
</dbReference>
<keyword evidence="6 8" id="KW-0472">Membrane</keyword>
<keyword evidence="3 8" id="KW-0812">Transmembrane</keyword>
<feature type="transmembrane region" description="Helical" evidence="8">
    <location>
        <begin position="16"/>
        <end position="34"/>
    </location>
</feature>
<gene>
    <name evidence="9" type="ORF">AOC25_03335</name>
</gene>
<dbReference type="Gene3D" id="1.10.3080.10">
    <property type="entry name" value="Clc chloride channel"/>
    <property type="match status" value="1"/>
</dbReference>
<feature type="transmembrane region" description="Helical" evidence="8">
    <location>
        <begin position="115"/>
        <end position="133"/>
    </location>
</feature>
<proteinExistence type="predicted"/>
<feature type="transmembrane region" description="Helical" evidence="8">
    <location>
        <begin position="273"/>
        <end position="290"/>
    </location>
</feature>
<feature type="transmembrane region" description="Helical" evidence="8">
    <location>
        <begin position="162"/>
        <end position="187"/>
    </location>
</feature>
<evidence type="ECO:0000256" key="8">
    <source>
        <dbReference type="SAM" id="Phobius"/>
    </source>
</evidence>
<evidence type="ECO:0000256" key="7">
    <source>
        <dbReference type="ARBA" id="ARBA00023214"/>
    </source>
</evidence>
<feature type="transmembrane region" description="Helical" evidence="8">
    <location>
        <begin position="199"/>
        <end position="217"/>
    </location>
</feature>
<keyword evidence="7" id="KW-0868">Chloride</keyword>
<feature type="transmembrane region" description="Helical" evidence="8">
    <location>
        <begin position="371"/>
        <end position="396"/>
    </location>
</feature>
<dbReference type="GO" id="GO:0005886">
    <property type="term" value="C:plasma membrane"/>
    <property type="evidence" value="ECO:0007669"/>
    <property type="project" value="TreeGrafter"/>
</dbReference>
<name>A0AAC9ITL9_9BURK</name>
<evidence type="ECO:0000256" key="6">
    <source>
        <dbReference type="ARBA" id="ARBA00023136"/>
    </source>
</evidence>
<keyword evidence="2" id="KW-0813">Transport</keyword>
<dbReference type="InterPro" id="IPR001807">
    <property type="entry name" value="ClC"/>
</dbReference>
<dbReference type="RefSeq" id="WP_179945980.1">
    <property type="nucleotide sequence ID" value="NZ_CP015016.1"/>
</dbReference>
<comment type="subcellular location">
    <subcellularLocation>
        <location evidence="1">Membrane</location>
        <topology evidence="1">Multi-pass membrane protein</topology>
    </subcellularLocation>
</comment>
<keyword evidence="4 8" id="KW-1133">Transmembrane helix</keyword>
<feature type="transmembrane region" description="Helical" evidence="8">
    <location>
        <begin position="63"/>
        <end position="85"/>
    </location>
</feature>
<evidence type="ECO:0000256" key="5">
    <source>
        <dbReference type="ARBA" id="ARBA00023065"/>
    </source>
</evidence>